<dbReference type="GO" id="GO:0005524">
    <property type="term" value="F:ATP binding"/>
    <property type="evidence" value="ECO:0007669"/>
    <property type="project" value="UniProtKB-KW"/>
</dbReference>
<dbReference type="SMART" id="SM00490">
    <property type="entry name" value="HELICc"/>
    <property type="match status" value="1"/>
</dbReference>
<dbReference type="Pfam" id="PF26253">
    <property type="entry name" value="RdRP_head"/>
    <property type="match status" value="1"/>
</dbReference>
<keyword evidence="5" id="KW-0548">Nucleotidyltransferase</keyword>
<dbReference type="PANTHER" id="PTHR23079:SF55">
    <property type="entry name" value="RNA-DIRECTED RNA POLYMERASE"/>
    <property type="match status" value="1"/>
</dbReference>
<feature type="region of interest" description="Disordered" evidence="11">
    <location>
        <begin position="2360"/>
        <end position="2413"/>
    </location>
</feature>
<evidence type="ECO:0000256" key="6">
    <source>
        <dbReference type="ARBA" id="ARBA00022741"/>
    </source>
</evidence>
<dbReference type="Gene3D" id="3.40.50.300">
    <property type="entry name" value="P-loop containing nucleotide triphosphate hydrolases"/>
    <property type="match status" value="2"/>
</dbReference>
<evidence type="ECO:0000313" key="14">
    <source>
        <dbReference type="EMBL" id="PFX12792.1"/>
    </source>
</evidence>
<dbReference type="OrthoDB" id="6513042at2759"/>
<evidence type="ECO:0000259" key="12">
    <source>
        <dbReference type="PROSITE" id="PS51192"/>
    </source>
</evidence>
<feature type="compositionally biased region" description="Polar residues" evidence="11">
    <location>
        <begin position="2369"/>
        <end position="2378"/>
    </location>
</feature>
<keyword evidence="4" id="KW-0808">Transferase</keyword>
<reference evidence="15" key="1">
    <citation type="journal article" date="2017" name="bioRxiv">
        <title>Comparative analysis of the genomes of Stylophora pistillata and Acropora digitifera provides evidence for extensive differences between species of corals.</title>
        <authorList>
            <person name="Voolstra C.R."/>
            <person name="Li Y."/>
            <person name="Liew Y.J."/>
            <person name="Baumgarten S."/>
            <person name="Zoccola D."/>
            <person name="Flot J.-F."/>
            <person name="Tambutte S."/>
            <person name="Allemand D."/>
            <person name="Aranda M."/>
        </authorList>
    </citation>
    <scope>NUCLEOTIDE SEQUENCE [LARGE SCALE GENOMIC DNA]</scope>
</reference>
<dbReference type="InterPro" id="IPR058752">
    <property type="entry name" value="RDRP_C_head"/>
</dbReference>
<dbReference type="Pfam" id="PF00270">
    <property type="entry name" value="DEAD"/>
    <property type="match status" value="1"/>
</dbReference>
<proteinExistence type="inferred from homology"/>
<comment type="similarity">
    <text evidence="1">Belongs to the RdRP family.</text>
</comment>
<accession>A0A2B4R985</accession>
<dbReference type="GO" id="GO:0030422">
    <property type="term" value="P:siRNA processing"/>
    <property type="evidence" value="ECO:0007669"/>
    <property type="project" value="TreeGrafter"/>
</dbReference>
<feature type="region of interest" description="Disordered" evidence="11">
    <location>
        <begin position="939"/>
        <end position="960"/>
    </location>
</feature>
<keyword evidence="8" id="KW-0694">RNA-binding</keyword>
<dbReference type="Pfam" id="PF05183">
    <property type="entry name" value="RdRP"/>
    <property type="match status" value="1"/>
</dbReference>
<dbReference type="InterPro" id="IPR014001">
    <property type="entry name" value="Helicase_ATP-bd"/>
</dbReference>
<dbReference type="Gene3D" id="3.30.460.10">
    <property type="entry name" value="Beta Polymerase, domain 2"/>
    <property type="match status" value="1"/>
</dbReference>
<evidence type="ECO:0000256" key="9">
    <source>
        <dbReference type="ARBA" id="ARBA00023158"/>
    </source>
</evidence>
<evidence type="ECO:0000256" key="8">
    <source>
        <dbReference type="ARBA" id="ARBA00022884"/>
    </source>
</evidence>
<dbReference type="SUPFAM" id="SSF52540">
    <property type="entry name" value="P-loop containing nucleoside triphosphate hydrolases"/>
    <property type="match status" value="1"/>
</dbReference>
<dbReference type="PROSITE" id="PS51192">
    <property type="entry name" value="HELICASE_ATP_BIND_1"/>
    <property type="match status" value="1"/>
</dbReference>
<dbReference type="InterPro" id="IPR011545">
    <property type="entry name" value="DEAD/DEAH_box_helicase_dom"/>
</dbReference>
<feature type="domain" description="Helicase C-terminal" evidence="13">
    <location>
        <begin position="511"/>
        <end position="677"/>
    </location>
</feature>
<dbReference type="GO" id="GO:0003968">
    <property type="term" value="F:RNA-directed RNA polymerase activity"/>
    <property type="evidence" value="ECO:0007669"/>
    <property type="project" value="UniProtKB-KW"/>
</dbReference>
<comment type="caution">
    <text evidence="14">The sequence shown here is derived from an EMBL/GenBank/DDBJ whole genome shotgun (WGS) entry which is preliminary data.</text>
</comment>
<dbReference type="InterPro" id="IPR007855">
    <property type="entry name" value="RDRP"/>
</dbReference>
<keyword evidence="15" id="KW-1185">Reference proteome</keyword>
<comment type="catalytic activity">
    <reaction evidence="10">
        <text>RNA(n) + a ribonucleoside 5'-triphosphate = RNA(n+1) + diphosphate</text>
        <dbReference type="Rhea" id="RHEA:21248"/>
        <dbReference type="Rhea" id="RHEA-COMP:14527"/>
        <dbReference type="Rhea" id="RHEA-COMP:17342"/>
        <dbReference type="ChEBI" id="CHEBI:33019"/>
        <dbReference type="ChEBI" id="CHEBI:61557"/>
        <dbReference type="ChEBI" id="CHEBI:140395"/>
        <dbReference type="EC" id="2.7.7.48"/>
    </reaction>
</comment>
<name>A0A2B4R985_STYPI</name>
<dbReference type="InterPro" id="IPR043519">
    <property type="entry name" value="NT_sf"/>
</dbReference>
<keyword evidence="6" id="KW-0547">Nucleotide-binding</keyword>
<dbReference type="GO" id="GO:0003723">
    <property type="term" value="F:RNA binding"/>
    <property type="evidence" value="ECO:0007669"/>
    <property type="project" value="UniProtKB-KW"/>
</dbReference>
<organism evidence="14 15">
    <name type="scientific">Stylophora pistillata</name>
    <name type="common">Smooth cauliflower coral</name>
    <dbReference type="NCBI Taxonomy" id="50429"/>
    <lineage>
        <taxon>Eukaryota</taxon>
        <taxon>Metazoa</taxon>
        <taxon>Cnidaria</taxon>
        <taxon>Anthozoa</taxon>
        <taxon>Hexacorallia</taxon>
        <taxon>Scleractinia</taxon>
        <taxon>Astrocoeniina</taxon>
        <taxon>Pocilloporidae</taxon>
        <taxon>Stylophora</taxon>
    </lineage>
</organism>
<dbReference type="EMBL" id="LSMT01001183">
    <property type="protein sequence ID" value="PFX12792.1"/>
    <property type="molecule type" value="Genomic_DNA"/>
</dbReference>
<feature type="domain" description="Helicase ATP-binding" evidence="12">
    <location>
        <begin position="155"/>
        <end position="331"/>
    </location>
</feature>
<feature type="compositionally biased region" description="Basic residues" evidence="11">
    <location>
        <begin position="2383"/>
        <end position="2407"/>
    </location>
</feature>
<dbReference type="EC" id="2.7.7.48" evidence="2"/>
<protein>
    <recommendedName>
        <fullName evidence="2">RNA-directed RNA polymerase</fullName>
        <ecNumber evidence="2">2.7.7.48</ecNumber>
    </recommendedName>
</protein>
<evidence type="ECO:0000256" key="1">
    <source>
        <dbReference type="ARBA" id="ARBA00005762"/>
    </source>
</evidence>
<keyword evidence="9" id="KW-0943">RNA-mediated gene silencing</keyword>
<dbReference type="Pfam" id="PF00271">
    <property type="entry name" value="Helicase_C"/>
    <property type="match status" value="1"/>
</dbReference>
<evidence type="ECO:0000256" key="11">
    <source>
        <dbReference type="SAM" id="MobiDB-lite"/>
    </source>
</evidence>
<evidence type="ECO:0000313" key="15">
    <source>
        <dbReference type="Proteomes" id="UP000225706"/>
    </source>
</evidence>
<evidence type="ECO:0000256" key="4">
    <source>
        <dbReference type="ARBA" id="ARBA00022679"/>
    </source>
</evidence>
<evidence type="ECO:0000256" key="7">
    <source>
        <dbReference type="ARBA" id="ARBA00022840"/>
    </source>
</evidence>
<evidence type="ECO:0000256" key="10">
    <source>
        <dbReference type="ARBA" id="ARBA00048744"/>
    </source>
</evidence>
<dbReference type="Proteomes" id="UP000225706">
    <property type="component" value="Unassembled WGS sequence"/>
</dbReference>
<keyword evidence="3 14" id="KW-0696">RNA-directed RNA polymerase</keyword>
<gene>
    <name evidence="14" type="primary">RDR1</name>
    <name evidence="14" type="ORF">AWC38_SpisGene23188</name>
</gene>
<evidence type="ECO:0000256" key="2">
    <source>
        <dbReference type="ARBA" id="ARBA00012494"/>
    </source>
</evidence>
<evidence type="ECO:0000259" key="13">
    <source>
        <dbReference type="PROSITE" id="PS51194"/>
    </source>
</evidence>
<dbReference type="InterPro" id="IPR027417">
    <property type="entry name" value="P-loop_NTPase"/>
</dbReference>
<dbReference type="PANTHER" id="PTHR23079">
    <property type="entry name" value="RNA-DEPENDENT RNA POLYMERASE"/>
    <property type="match status" value="1"/>
</dbReference>
<evidence type="ECO:0000256" key="3">
    <source>
        <dbReference type="ARBA" id="ARBA00022484"/>
    </source>
</evidence>
<sequence>MLAKVPPSGTHLAVREGKEKQVEEKLHKVENEKGGKSAHYCPFNFHCRGCGERVANATKVAGKQLICFKMENVYIFHYGKKITANKLSKVSKELEEECGIKVVNITTHALATGRADQSRGDSKAMVYCDTSGLTHTSHEIDSLTREEPRDYQRELFLSAMRGNTLVYLPTGSGKTLIAAMVMSCMKKLNPSKVMVLLVDRVPLAHQQRDYIKSQLKDLTVETLVGEMESPQNGSIHQKLADNKVDVLVLTHQIFLNFLAAENNTPIRLSDVSVLVFDEAHHCSGNHPYNKIMEYYKKTPNRFKPVVLGLTASPAGELTVERTSEKLEKLLENLESAVAMPIESDLLLQVNIPGVIYERSDCMNTDQVLLQEYIEEHIKYLKDVHFKDVPDRQSFAFPVFSPNFRGALRKLIDSYHDNKKSFKALTVAEHAMHLLSVVEVCEALGYQYAVESLKECVYRIVYAKSPKDGALNRLIGRQPSFQILKILADQACRADNARAVVMSDRYNILVKHIKQFLRQTREDPTSRGIIFVSLRKTTFKLCEQIREIPNVAKMLNPYPFVGHGQGSYDGMTWKDEQEELLKKFRKGVSKLLICTKVLEEGLDVPECNLVVRFEGAATLRALVQTRGRASRRSNSKFVVICNEKQEKDAKDLCLKEQNMEDAINCLMNNTRRQSQAEKFGCEVKKPKLFLPGAEESGVDTSPVMRYSPRISVTVRNMVGQTSRVIDFLNDNFDVISSKPIQSTSSPGEAFIKQPTSEDMAFELEPSYTEEVKEFRSKEKFACHVTDAWCMRLTDRDEEPLPVWLVAPPLETRRKSNEPFHELKASSLCLGTLISRCHFQCEWPLEPTLKDIKIHFDHSFKMLTLHSSRQSSVVLDQGAVARVSYKIELRYDEVEDFIIVDTGRSAEAMNVFLTARHPPRLYKHEIMGDFFNLVQIDEQDDGDDSVVSTSDDESETEGFPTDEEYADVGTADFYDASPELSRNLTDKRSWERASDFHNGENAVSQCFTYCVTIPFNEVVQLRRLLTTVEKRFHKSVFYCRVKESYGKLPDVDIPDSLPFEVKYAAGSVLSFHPLFRGRVPPGKFGRLLLRKSSNIAVGALEKLSKVLEKDKFCDPGSTLESLLKQNNPSTSGMYNRLVPGHCALIKRAVITPTRLLFYPPEVMIKNRVLRNYNTDYFLCVSIRDEDLSKMSAVRGNMDDILDGVNRKLDEGLVIAGQWFQFLGSSNSQLRNHSCWFVGLNSLPEVIPLPEDIRRWMGDFTNITCVASYMARMGQCFSTSLDAVGFATSEDTYHNEEDDVETADRKYCFSDGVGKISEELAAEVVRKIGKSFKPSAFQVRFAGYKGVLALDRRLRGKRAIFRKSMRKFDSPHRILEVLQTSRPQSVYLNHQVIMLLSNLGVPDKVFIKLQSDMLDKLAGVLVNERDAIQLLGSGAKMGVSYHNVSNAGIPLTTEPFFKSLLVAMYRNHMHELLARARILLPPTEARLMMGVMDELGVLKPGQVFVQYSAVETRGDREEEFNKNEKIVLRGAVVVTRNPCLHPGDVRQLEAVHAPGLCHLVDCVVFPRQGLRPHPNEMADLHSLAVDAPKTGKWPDTTGIRNIKKLPDFMMKSDKPIYPSEKVLGKLYRRCRKFKDTTSEKYDQKVRLDKSFLLPGNNSFVENAKEVYSWYRDKMESLMRVYGIETEAEMITGCFMKLRNRLRKEKTEIAELLGEELFAIRPYLRREFFREFDSDGQWLKGDVLISDEMRLKASAWYTVAYTHAHEHADDSDPSPQKRLLGFPWFINDVMLAIKTQKDRPCQPQALDVCATVGQSLVRLFHEEKAWLLKDLKARIRTKNVICRHLQAADSPFSLTIIGSTATLLFHKTSDLDLCFLPQDTQARNILALPVISRQGNNTSIEEKAKVVKSLIPLMKEETSKQQKQQDKNVKNLFWKVGLVNKKHFPVVSCKRPTVKLVDGSNCSPTLTCDLSSSPDSLTMAALLSSYVKSYPPLLLVLRAIHRWCCVTGLSRNAAGAGNTSNILAALLLAQCLHNRQIENFNEEHVLKTVAHQMRGGARDGKQYMALESVIESLGAHQNGAHFPQVEPDITQIGQLLVTFFQAHDSCFERELPQSLTRLFGAPKLSELLGKDHLVLVKEQMQRAYQLLALFGDAEIMLTISGSEEYNVIFLSPLLSSYIAGVEKSKAREIARKTGARSVIIRPNFPRSRSSTVLEVKGSEPAIRAVERELEEMSTLASRDRVSLMSGCFVENASLLVFEGSRSPNDHVSLTPYDGRCHQTHDRAARHVALLEHDTHSRNYAYLCFREKFFQQLQILERDFDPEVHGCREFAVHFGRIYMFNVPHTLLEDSESITIAMLRTNKRKPSILKKNRSPPETVTYVNQEQERARRKKRRAKRSKIFSETKKKRKRGNPSRSSLFTFVHSPDRVVTFLHRFVFQQDGNPTENYSVDILNGELEFYVRFDEKFNFVEVKFPNLRWFMVDVKRPYQHRPDRGVAQDGGHADDNFVLDGWETDVRFLLQSRYALAQKDIRDTKYAKYQRILKPSSFQKPFTVQEELWKDVRLIRHYKSNKFTCTSRGQGGFLNGLTAYLNEVTEYSRPLGPEKVGEFREIHTRWEVSLEAKLPEDLTEKETVKAFLEEVWNYALDLSSFVSK</sequence>
<dbReference type="SMART" id="SM00487">
    <property type="entry name" value="DEXDc"/>
    <property type="match status" value="1"/>
</dbReference>
<dbReference type="SUPFAM" id="SSF81301">
    <property type="entry name" value="Nucleotidyltransferase"/>
    <property type="match status" value="1"/>
</dbReference>
<dbReference type="InterPro" id="IPR001650">
    <property type="entry name" value="Helicase_C-like"/>
</dbReference>
<dbReference type="InterPro" id="IPR057596">
    <property type="entry name" value="RDRP_core"/>
</dbReference>
<keyword evidence="7" id="KW-0067">ATP-binding</keyword>
<dbReference type="GO" id="GO:0031380">
    <property type="term" value="C:nuclear RNA-directed RNA polymerase complex"/>
    <property type="evidence" value="ECO:0007669"/>
    <property type="project" value="TreeGrafter"/>
</dbReference>
<evidence type="ECO:0000256" key="5">
    <source>
        <dbReference type="ARBA" id="ARBA00022695"/>
    </source>
</evidence>
<dbReference type="PROSITE" id="PS51194">
    <property type="entry name" value="HELICASE_CTER"/>
    <property type="match status" value="1"/>
</dbReference>